<dbReference type="InterPro" id="IPR029045">
    <property type="entry name" value="ClpP/crotonase-like_dom_sf"/>
</dbReference>
<dbReference type="CDD" id="cd07021">
    <property type="entry name" value="Clp_protease_NfeD_like"/>
    <property type="match status" value="1"/>
</dbReference>
<evidence type="ECO:0000313" key="10">
    <source>
        <dbReference type="Proteomes" id="UP001580346"/>
    </source>
</evidence>
<dbReference type="InterPro" id="IPR052165">
    <property type="entry name" value="Membrane_assoc_protease"/>
</dbReference>
<feature type="transmembrane region" description="Helical" evidence="5">
    <location>
        <begin position="347"/>
        <end position="368"/>
    </location>
</feature>
<feature type="transmembrane region" description="Helical" evidence="5">
    <location>
        <begin position="301"/>
        <end position="318"/>
    </location>
</feature>
<evidence type="ECO:0000256" key="4">
    <source>
        <dbReference type="ARBA" id="ARBA00023136"/>
    </source>
</evidence>
<dbReference type="Gene3D" id="3.90.226.10">
    <property type="entry name" value="2-enoyl-CoA Hydratase, Chain A, domain 1"/>
    <property type="match status" value="1"/>
</dbReference>
<dbReference type="EMBL" id="JBHHMI010000003">
    <property type="protein sequence ID" value="MFB5266158.1"/>
    <property type="molecule type" value="Genomic_DNA"/>
</dbReference>
<dbReference type="PANTHER" id="PTHR33507:SF3">
    <property type="entry name" value="INNER MEMBRANE PROTEIN YBBJ"/>
    <property type="match status" value="1"/>
</dbReference>
<evidence type="ECO:0000256" key="2">
    <source>
        <dbReference type="ARBA" id="ARBA00022692"/>
    </source>
</evidence>
<gene>
    <name evidence="9" type="ORF">ACE41H_05075</name>
</gene>
<feature type="domain" description="NfeD-like C-terminal" evidence="6">
    <location>
        <begin position="396"/>
        <end position="450"/>
    </location>
</feature>
<feature type="domain" description="NfeD integral membrane" evidence="7">
    <location>
        <begin position="251"/>
        <end position="365"/>
    </location>
</feature>
<feature type="transmembrane region" description="Helical" evidence="5">
    <location>
        <begin position="277"/>
        <end position="295"/>
    </location>
</feature>
<name>A0ABV5APN8_9BACL</name>
<reference evidence="9 10" key="1">
    <citation type="submission" date="2024-09" db="EMBL/GenBank/DDBJ databases">
        <title>Paenibacillus zeirhizospherea sp. nov., isolated from surface of the maize (Zea mays) roots in a horticulture field, Hungary.</title>
        <authorList>
            <person name="Marton D."/>
            <person name="Farkas M."/>
            <person name="Bedics A."/>
            <person name="Toth E."/>
            <person name="Tancsics A."/>
            <person name="Boka K."/>
            <person name="Maroti G."/>
            <person name="Kriszt B."/>
            <person name="Cserhati M."/>
        </authorList>
    </citation>
    <scope>NUCLEOTIDE SEQUENCE [LARGE SCALE GENOMIC DNA]</scope>
    <source>
        <strain evidence="9 10">KCTC 33519</strain>
    </source>
</reference>
<dbReference type="RefSeq" id="WP_375353729.1">
    <property type="nucleotide sequence ID" value="NZ_JBHHMI010000003.1"/>
</dbReference>
<comment type="subcellular location">
    <subcellularLocation>
        <location evidence="1">Membrane</location>
        <topology evidence="1">Multi-pass membrane protein</topology>
    </subcellularLocation>
</comment>
<dbReference type="Pfam" id="PF01957">
    <property type="entry name" value="NfeD"/>
    <property type="match status" value="1"/>
</dbReference>
<accession>A0ABV5APN8</accession>
<feature type="domain" description="NfeD1b N-terminal" evidence="8">
    <location>
        <begin position="43"/>
        <end position="231"/>
    </location>
</feature>
<evidence type="ECO:0000256" key="5">
    <source>
        <dbReference type="SAM" id="Phobius"/>
    </source>
</evidence>
<protein>
    <submittedName>
        <fullName evidence="9">Nodulation protein NfeD</fullName>
    </submittedName>
</protein>
<dbReference type="InterPro" id="IPR056738">
    <property type="entry name" value="NfeD1b_N"/>
</dbReference>
<dbReference type="Pfam" id="PF24961">
    <property type="entry name" value="NfeD_membrane"/>
    <property type="match status" value="1"/>
</dbReference>
<dbReference type="PANTHER" id="PTHR33507">
    <property type="entry name" value="INNER MEMBRANE PROTEIN YBBJ"/>
    <property type="match status" value="1"/>
</dbReference>
<evidence type="ECO:0000256" key="1">
    <source>
        <dbReference type="ARBA" id="ARBA00004141"/>
    </source>
</evidence>
<keyword evidence="3 5" id="KW-1133">Transmembrane helix</keyword>
<evidence type="ECO:0000313" key="9">
    <source>
        <dbReference type="EMBL" id="MFB5266158.1"/>
    </source>
</evidence>
<evidence type="ECO:0000259" key="6">
    <source>
        <dbReference type="Pfam" id="PF01957"/>
    </source>
</evidence>
<dbReference type="InterPro" id="IPR012340">
    <property type="entry name" value="NA-bd_OB-fold"/>
</dbReference>
<comment type="caution">
    <text evidence="9">The sequence shown here is derived from an EMBL/GenBank/DDBJ whole genome shotgun (WGS) entry which is preliminary data.</text>
</comment>
<dbReference type="Proteomes" id="UP001580346">
    <property type="component" value="Unassembled WGS sequence"/>
</dbReference>
<evidence type="ECO:0000259" key="7">
    <source>
        <dbReference type="Pfam" id="PF24961"/>
    </source>
</evidence>
<keyword evidence="2 5" id="KW-0812">Transmembrane</keyword>
<keyword evidence="10" id="KW-1185">Reference proteome</keyword>
<evidence type="ECO:0000259" key="8">
    <source>
        <dbReference type="Pfam" id="PF25145"/>
    </source>
</evidence>
<dbReference type="Gene3D" id="2.40.50.140">
    <property type="entry name" value="Nucleic acid-binding proteins"/>
    <property type="match status" value="1"/>
</dbReference>
<dbReference type="InterPro" id="IPR056739">
    <property type="entry name" value="NfeD_membrane"/>
</dbReference>
<feature type="transmembrane region" description="Helical" evidence="5">
    <location>
        <begin position="251"/>
        <end position="270"/>
    </location>
</feature>
<sequence>MGVKKTAPGLKVMLAFLLFALVLLPAGGIRAVAAATGEGIGPVFVIPVDQEIERGLQNILERGFKEAEQSKAGLIILEINTPGGRVDTAEKIGELIKSSGIPTVAYINGNAASAGAYIALNADKIAMAPGSMIGAAALVDRLGTPVEDPKSVAAWKSIMASAAQAGGRNTSIAEGMVDVNLQVNMPEIGKAKEKGQIISLTSEEALKTGYADRIASSPEEVADWMGFADHDMFQVDKSLAEQFAEFLTHPWVQVLLLFVGIAGIVIELLVPGFGVPGLLGILAFGLYFFGNYVAGFAGYETWVLFVIGLVLLALELFVPSFGILGLLGSVSLVAGVVRAAYDTAHALLSLGIAFAAAAIVVAIVAVAFKDRGIWNKFILNESLTEDKGYSSVTNKERLLGMQGTSLTPLRPAGTALIEGERIDVVTEGGFIESNKPVSVIKVEGGRVVVKELT</sequence>
<organism evidence="9 10">
    <name type="scientific">Paenibacillus enshidis</name>
    <dbReference type="NCBI Taxonomy" id="1458439"/>
    <lineage>
        <taxon>Bacteria</taxon>
        <taxon>Bacillati</taxon>
        <taxon>Bacillota</taxon>
        <taxon>Bacilli</taxon>
        <taxon>Bacillales</taxon>
        <taxon>Paenibacillaceae</taxon>
        <taxon>Paenibacillus</taxon>
    </lineage>
</organism>
<evidence type="ECO:0000256" key="3">
    <source>
        <dbReference type="ARBA" id="ARBA00022989"/>
    </source>
</evidence>
<dbReference type="InterPro" id="IPR002810">
    <property type="entry name" value="NfeD-like_C"/>
</dbReference>
<proteinExistence type="predicted"/>
<keyword evidence="4 5" id="KW-0472">Membrane</keyword>
<dbReference type="SUPFAM" id="SSF52096">
    <property type="entry name" value="ClpP/crotonase"/>
    <property type="match status" value="1"/>
</dbReference>
<dbReference type="Pfam" id="PF25145">
    <property type="entry name" value="NfeD1b_N"/>
    <property type="match status" value="1"/>
</dbReference>